<dbReference type="InterPro" id="IPR036962">
    <property type="entry name" value="Glyco_hydro_3_N_sf"/>
</dbReference>
<reference evidence="5" key="1">
    <citation type="submission" date="2023-07" db="EMBL/GenBank/DDBJ databases">
        <authorList>
            <person name="Aktuganov G."/>
            <person name="Boyko T."/>
            <person name="Delegan Y."/>
            <person name="Galimzianova N."/>
            <person name="Gilvanova E."/>
            <person name="Korobov V."/>
            <person name="Kuzmina L."/>
            <person name="Melentiev A."/>
            <person name="Milman P."/>
            <person name="Ryabova A."/>
            <person name="Stupak E."/>
            <person name="Yasakov T."/>
            <person name="Zharikova N."/>
            <person name="Zhurenko E."/>
        </authorList>
    </citation>
    <scope>NUCLEOTIDE SEQUENCE</scope>
    <source>
        <strain evidence="5">IB-739</strain>
    </source>
</reference>
<dbReference type="SUPFAM" id="SSF52279">
    <property type="entry name" value="Beta-D-glucan exohydrolase, C-terminal domain"/>
    <property type="match status" value="1"/>
</dbReference>
<dbReference type="CDD" id="cd23343">
    <property type="entry name" value="beta-trefoil_FSCN_BglX-like"/>
    <property type="match status" value="1"/>
</dbReference>
<dbReference type="InterPro" id="IPR002772">
    <property type="entry name" value="Glyco_hydro_3_C"/>
</dbReference>
<keyword evidence="6" id="KW-1185">Reference proteome</keyword>
<dbReference type="SUPFAM" id="SSF50405">
    <property type="entry name" value="Actin-crosslinking proteins"/>
    <property type="match status" value="1"/>
</dbReference>
<dbReference type="InterPro" id="IPR036881">
    <property type="entry name" value="Glyco_hydro_3_C_sf"/>
</dbReference>
<dbReference type="Gene3D" id="2.60.120.380">
    <property type="match status" value="1"/>
</dbReference>
<dbReference type="Proteomes" id="UP001168883">
    <property type="component" value="Unassembled WGS sequence"/>
</dbReference>
<dbReference type="Pfam" id="PF03422">
    <property type="entry name" value="CBM_6"/>
    <property type="match status" value="1"/>
</dbReference>
<dbReference type="RefSeq" id="WP_302877998.1">
    <property type="nucleotide sequence ID" value="NZ_JAUMKJ010000009.1"/>
</dbReference>
<sequence length="915" mass="101660">MPTKQAAVTRLGISEYWVGGEAAHGLVARDSVTTVFPQTLGLACTWNTELMQSIGSVIGDEARACYKKRNGLNGLTLWAPTVDMARDPRWGRTEEAYGEDPHLTGSMSTAFAKGMRGSHPFYIKAVATLKHFYANNNEKDRLTSSSVIDPRNKREYYLRAFEPSIREGAVHSLMTAYNSINGTPAICHPDVNGILKEEWKLDGFIVCDGEDMHQTVDEHKYCDTYAEAVALAIKGGIDCITDDAGLVMRSIREALEQGLLEEADLDRALRNVFRIRMRLGQFDPEENNPYAQIPETVIYHPEHRELALRAARESIVLLKNQNRMLPLQRENIRKLAVIGPLADVVCRDWYTGHPPYRISPLQGIVSKLSAQAVLFKDGCDLVTLQSAANRHYVGPKGYADGTLAADKPAAGSGEWFQVIDWGWGSHTLRAIANGNYMTTNDRVVSAASQEIWGWFVKEQFTFDPQDDGTVAIQTWNGRIVSADEQSLRVKDDTHIGEAEKFVKRTVVDGMAEAVKAARESDTAIVVVGNHPLINGKEEIDRPDLTLPPHQEKLIQEVYKANPNTVVVVVGSYPFALNWVQQNIPAVVYTAHGGQELGTAVADVLFGDYNPAGRLNMTWYRSADQLPDMMDYDIIKGKRTYMYFDGNPLYPFGYGLSYTNFEYRDLKISKLRMSADEKVNVRVTVENKGQRAGDEVVQLYLRANGSRVKRPFKQLQGFKRIHLRPGEKRTVEFILSGTDLAYWDVSRNRYAVETGIYTLMVGGSSADIYLESAIQVNGETVPPRNLFQITQAENYDDYSGIRLDECRDTGAGPGGSRLSGVCVTGRDGDWICYKDADLGEGPHFFEARAASSDGGSIEVRLHSPDGTVIGTCPVPAAGSKQKWQTHACTITGSSGKHTVFLKFTGDLKISWFRFIS</sequence>
<dbReference type="InterPro" id="IPR026891">
    <property type="entry name" value="Fn3-like"/>
</dbReference>
<dbReference type="InterPro" id="IPR008999">
    <property type="entry name" value="Actin-crosslinking"/>
</dbReference>
<dbReference type="Gene3D" id="3.20.20.300">
    <property type="entry name" value="Glycoside hydrolase, family 3, N-terminal domain"/>
    <property type="match status" value="1"/>
</dbReference>
<keyword evidence="2" id="KW-0732">Signal</keyword>
<gene>
    <name evidence="5" type="ORF">Q3C12_08925</name>
</gene>
<dbReference type="CDD" id="cd04084">
    <property type="entry name" value="CBM6_xylanase-like"/>
    <property type="match status" value="1"/>
</dbReference>
<keyword evidence="3 5" id="KW-0378">Hydrolase</keyword>
<dbReference type="Gene3D" id="3.40.50.1700">
    <property type="entry name" value="Glycoside hydrolase family 3 C-terminal domain"/>
    <property type="match status" value="1"/>
</dbReference>
<accession>A0ABT8V6Q1</accession>
<name>A0ABT8V6Q1_9BACL</name>
<dbReference type="Pfam" id="PF01915">
    <property type="entry name" value="Glyco_hydro_3_C"/>
    <property type="match status" value="1"/>
</dbReference>
<dbReference type="InterPro" id="IPR044993">
    <property type="entry name" value="BXL"/>
</dbReference>
<feature type="domain" description="CBM6" evidence="4">
    <location>
        <begin position="787"/>
        <end position="914"/>
    </location>
</feature>
<evidence type="ECO:0000256" key="3">
    <source>
        <dbReference type="ARBA" id="ARBA00022801"/>
    </source>
</evidence>
<organism evidence="5 6">
    <name type="scientific">Paenibacillus ehimensis</name>
    <dbReference type="NCBI Taxonomy" id="79264"/>
    <lineage>
        <taxon>Bacteria</taxon>
        <taxon>Bacillati</taxon>
        <taxon>Bacillota</taxon>
        <taxon>Bacilli</taxon>
        <taxon>Bacillales</taxon>
        <taxon>Paenibacillaceae</taxon>
        <taxon>Paenibacillus</taxon>
    </lineage>
</organism>
<dbReference type="Pfam" id="PF00933">
    <property type="entry name" value="Glyco_hydro_3"/>
    <property type="match status" value="1"/>
</dbReference>
<dbReference type="InterPro" id="IPR013783">
    <property type="entry name" value="Ig-like_fold"/>
</dbReference>
<dbReference type="PRINTS" id="PR00133">
    <property type="entry name" value="GLHYDRLASE3"/>
</dbReference>
<dbReference type="Gene3D" id="2.60.40.10">
    <property type="entry name" value="Immunoglobulins"/>
    <property type="match status" value="1"/>
</dbReference>
<evidence type="ECO:0000313" key="6">
    <source>
        <dbReference type="Proteomes" id="UP001168883"/>
    </source>
</evidence>
<proteinExistence type="inferred from homology"/>
<dbReference type="InterPro" id="IPR008979">
    <property type="entry name" value="Galactose-bd-like_sf"/>
</dbReference>
<dbReference type="SMART" id="SM00606">
    <property type="entry name" value="CBD_IV"/>
    <property type="match status" value="1"/>
</dbReference>
<dbReference type="SUPFAM" id="SSF49785">
    <property type="entry name" value="Galactose-binding domain-like"/>
    <property type="match status" value="1"/>
</dbReference>
<dbReference type="PROSITE" id="PS51175">
    <property type="entry name" value="CBM6"/>
    <property type="match status" value="1"/>
</dbReference>
<dbReference type="SMART" id="SM01217">
    <property type="entry name" value="Fn3_like"/>
    <property type="match status" value="1"/>
</dbReference>
<dbReference type="InterPro" id="IPR005084">
    <property type="entry name" value="CBM6"/>
</dbReference>
<dbReference type="SUPFAM" id="SSF51445">
    <property type="entry name" value="(Trans)glycosidases"/>
    <property type="match status" value="1"/>
</dbReference>
<dbReference type="GO" id="GO:0016787">
    <property type="term" value="F:hydrolase activity"/>
    <property type="evidence" value="ECO:0007669"/>
    <property type="project" value="UniProtKB-KW"/>
</dbReference>
<dbReference type="PANTHER" id="PTHR42721:SF3">
    <property type="entry name" value="BETA-D-XYLOSIDASE 5-RELATED"/>
    <property type="match status" value="1"/>
</dbReference>
<dbReference type="Pfam" id="PF14310">
    <property type="entry name" value="Fn3-like"/>
    <property type="match status" value="1"/>
</dbReference>
<comment type="caution">
    <text evidence="5">The sequence shown here is derived from an EMBL/GenBank/DDBJ whole genome shotgun (WGS) entry which is preliminary data.</text>
</comment>
<dbReference type="EMBL" id="JAUMKJ010000009">
    <property type="protein sequence ID" value="MDO3677125.1"/>
    <property type="molecule type" value="Genomic_DNA"/>
</dbReference>
<protein>
    <submittedName>
        <fullName evidence="5">Glycoside hydrolase family 3 C-terminal domain-containing protein</fullName>
    </submittedName>
</protein>
<dbReference type="PANTHER" id="PTHR42721">
    <property type="entry name" value="SUGAR HYDROLASE-RELATED"/>
    <property type="match status" value="1"/>
</dbReference>
<evidence type="ECO:0000313" key="5">
    <source>
        <dbReference type="EMBL" id="MDO3677125.1"/>
    </source>
</evidence>
<evidence type="ECO:0000259" key="4">
    <source>
        <dbReference type="PROSITE" id="PS51175"/>
    </source>
</evidence>
<dbReference type="InterPro" id="IPR017853">
    <property type="entry name" value="GH"/>
</dbReference>
<evidence type="ECO:0000256" key="2">
    <source>
        <dbReference type="ARBA" id="ARBA00022729"/>
    </source>
</evidence>
<dbReference type="InterPro" id="IPR006584">
    <property type="entry name" value="Cellulose-bd_IV"/>
</dbReference>
<evidence type="ECO:0000256" key="1">
    <source>
        <dbReference type="ARBA" id="ARBA00005336"/>
    </source>
</evidence>
<dbReference type="Gene3D" id="2.60.120.260">
    <property type="entry name" value="Galactose-binding domain-like"/>
    <property type="match status" value="1"/>
</dbReference>
<comment type="similarity">
    <text evidence="1">Belongs to the glycosyl hydrolase 3 family.</text>
</comment>
<dbReference type="InterPro" id="IPR001764">
    <property type="entry name" value="Glyco_hydro_3_N"/>
</dbReference>